<protein>
    <recommendedName>
        <fullName evidence="11">Photosystem II CP47 reaction center protein</fullName>
    </recommendedName>
</protein>
<evidence type="ECO:0000256" key="6">
    <source>
        <dbReference type="ARBA" id="ARBA00022991"/>
    </source>
</evidence>
<evidence type="ECO:0000256" key="8">
    <source>
        <dbReference type="ARBA" id="ARBA00023276"/>
    </source>
</evidence>
<keyword evidence="3" id="KW-0602">Photosynthesis</keyword>
<proteinExistence type="predicted"/>
<dbReference type="SUPFAM" id="SSF161077">
    <property type="entry name" value="Photosystem II antenna protein-like"/>
    <property type="match status" value="1"/>
</dbReference>
<keyword evidence="8" id="KW-0604">Photosystem II</keyword>
<keyword evidence="7" id="KW-0472">Membrane</keyword>
<evidence type="ECO:0000313" key="10">
    <source>
        <dbReference type="Proteomes" id="UP001497444"/>
    </source>
</evidence>
<dbReference type="Gene3D" id="3.10.680.10">
    <property type="entry name" value="Photosystem II CP47 reaction center protein"/>
    <property type="match status" value="1"/>
</dbReference>
<keyword evidence="4" id="KW-0812">Transmembrane</keyword>
<keyword evidence="5" id="KW-1133">Transmembrane helix</keyword>
<keyword evidence="2" id="KW-0148">Chlorophyll</keyword>
<evidence type="ECO:0008006" key="11">
    <source>
        <dbReference type="Google" id="ProtNLM"/>
    </source>
</evidence>
<keyword evidence="6" id="KW-0157">Chromophore</keyword>
<accession>A0ABP0VB68</accession>
<dbReference type="Proteomes" id="UP001497444">
    <property type="component" value="Unassembled WGS sequence"/>
</dbReference>
<evidence type="ECO:0000256" key="1">
    <source>
        <dbReference type="ARBA" id="ARBA00004141"/>
    </source>
</evidence>
<reference evidence="9" key="1">
    <citation type="submission" date="2024-02" db="EMBL/GenBank/DDBJ databases">
        <authorList>
            <consortium name="ELIXIR-Norway"/>
            <consortium name="Elixir Norway"/>
        </authorList>
    </citation>
    <scope>NUCLEOTIDE SEQUENCE</scope>
</reference>
<dbReference type="EMBL" id="CAXAQS010000332">
    <property type="protein sequence ID" value="CAK9251158.1"/>
    <property type="molecule type" value="Genomic_DNA"/>
</dbReference>
<sequence>MPTFFETFPVVLVDEEGIVRADVPFRRAESKYSVEQVGVTVEFYGGELDGVSFSDPATVKKYARRAQLGEIFEFDRATLKSDGVFRSSPRVDSQVEFGAFQKLGDPTTKRQIV</sequence>
<dbReference type="InterPro" id="IPR036001">
    <property type="entry name" value="PS_II_antenna-like_sf"/>
</dbReference>
<evidence type="ECO:0000313" key="9">
    <source>
        <dbReference type="EMBL" id="CAK9251158.1"/>
    </source>
</evidence>
<comment type="caution">
    <text evidence="9">The sequence shown here is derived from an EMBL/GenBank/DDBJ whole genome shotgun (WGS) entry which is preliminary data.</text>
</comment>
<evidence type="ECO:0000256" key="7">
    <source>
        <dbReference type="ARBA" id="ARBA00023136"/>
    </source>
</evidence>
<evidence type="ECO:0000256" key="2">
    <source>
        <dbReference type="ARBA" id="ARBA00022494"/>
    </source>
</evidence>
<keyword evidence="10" id="KW-1185">Reference proteome</keyword>
<evidence type="ECO:0000256" key="4">
    <source>
        <dbReference type="ARBA" id="ARBA00022692"/>
    </source>
</evidence>
<dbReference type="Pfam" id="PF00421">
    <property type="entry name" value="PSII"/>
    <property type="match status" value="1"/>
</dbReference>
<gene>
    <name evidence="9" type="ORF">CSSPJE1EN1_LOCUS26536</name>
</gene>
<evidence type="ECO:0000256" key="5">
    <source>
        <dbReference type="ARBA" id="ARBA00022989"/>
    </source>
</evidence>
<dbReference type="InterPro" id="IPR000932">
    <property type="entry name" value="PS_antenna-like"/>
</dbReference>
<comment type="subcellular location">
    <subcellularLocation>
        <location evidence="1">Membrane</location>
        <topology evidence="1">Multi-pass membrane protein</topology>
    </subcellularLocation>
</comment>
<evidence type="ECO:0000256" key="3">
    <source>
        <dbReference type="ARBA" id="ARBA00022531"/>
    </source>
</evidence>
<name>A0ABP0VB68_9BRYO</name>
<organism evidence="9 10">
    <name type="scientific">Sphagnum jensenii</name>
    <dbReference type="NCBI Taxonomy" id="128206"/>
    <lineage>
        <taxon>Eukaryota</taxon>
        <taxon>Viridiplantae</taxon>
        <taxon>Streptophyta</taxon>
        <taxon>Embryophyta</taxon>
        <taxon>Bryophyta</taxon>
        <taxon>Sphagnophytina</taxon>
        <taxon>Sphagnopsida</taxon>
        <taxon>Sphagnales</taxon>
        <taxon>Sphagnaceae</taxon>
        <taxon>Sphagnum</taxon>
    </lineage>
</organism>